<name>A0A1Y5FBH2_9BACT</name>
<dbReference type="SUPFAM" id="SSF47413">
    <property type="entry name" value="lambda repressor-like DNA-binding domains"/>
    <property type="match status" value="1"/>
</dbReference>
<accession>A0A1Y5FBH2</accession>
<dbReference type="AlphaFoldDB" id="A0A1Y5FBH2"/>
<evidence type="ECO:0000313" key="2">
    <source>
        <dbReference type="EMBL" id="OUR95756.1"/>
    </source>
</evidence>
<dbReference type="InterPro" id="IPR039554">
    <property type="entry name" value="HigA2-like_HTH"/>
</dbReference>
<dbReference type="PROSITE" id="PS50943">
    <property type="entry name" value="HTH_CROC1"/>
    <property type="match status" value="1"/>
</dbReference>
<organism evidence="2 3">
    <name type="scientific">Halobacteriovorax marinus</name>
    <dbReference type="NCBI Taxonomy" id="97084"/>
    <lineage>
        <taxon>Bacteria</taxon>
        <taxon>Pseudomonadati</taxon>
        <taxon>Bdellovibrionota</taxon>
        <taxon>Bacteriovoracia</taxon>
        <taxon>Bacteriovoracales</taxon>
        <taxon>Halobacteriovoraceae</taxon>
        <taxon>Halobacteriovorax</taxon>
    </lineage>
</organism>
<dbReference type="CDD" id="cd00093">
    <property type="entry name" value="HTH_XRE"/>
    <property type="match status" value="1"/>
</dbReference>
<dbReference type="InterPro" id="IPR001387">
    <property type="entry name" value="Cro/C1-type_HTH"/>
</dbReference>
<dbReference type="EMBL" id="MAAO01000007">
    <property type="protein sequence ID" value="OUR95756.1"/>
    <property type="molecule type" value="Genomic_DNA"/>
</dbReference>
<dbReference type="InterPro" id="IPR010982">
    <property type="entry name" value="Lambda_DNA-bd_dom_sf"/>
</dbReference>
<comment type="caution">
    <text evidence="2">The sequence shown here is derived from an EMBL/GenBank/DDBJ whole genome shotgun (WGS) entry which is preliminary data.</text>
</comment>
<reference evidence="3" key="1">
    <citation type="journal article" date="2017" name="Proc. Natl. Acad. Sci. U.S.A.">
        <title>Simulation of Deepwater Horizon oil plume reveals substrate specialization within a complex community of hydrocarbon-degraders.</title>
        <authorList>
            <person name="Hu P."/>
            <person name="Dubinsky E.A."/>
            <person name="Probst A.J."/>
            <person name="Wang J."/>
            <person name="Sieber C.M.K."/>
            <person name="Tom L.M."/>
            <person name="Gardinali P."/>
            <person name="Banfield J.F."/>
            <person name="Atlas R.M."/>
            <person name="Andersen G.L."/>
        </authorList>
    </citation>
    <scope>NUCLEOTIDE SEQUENCE [LARGE SCALE GENOMIC DNA]</scope>
</reference>
<dbReference type="Proteomes" id="UP000196531">
    <property type="component" value="Unassembled WGS sequence"/>
</dbReference>
<dbReference type="Gene3D" id="1.10.260.40">
    <property type="entry name" value="lambda repressor-like DNA-binding domains"/>
    <property type="match status" value="1"/>
</dbReference>
<protein>
    <recommendedName>
        <fullName evidence="1">HTH cro/C1-type domain-containing protein</fullName>
    </recommendedName>
</protein>
<evidence type="ECO:0000313" key="3">
    <source>
        <dbReference type="Proteomes" id="UP000196531"/>
    </source>
</evidence>
<proteinExistence type="predicted"/>
<dbReference type="GO" id="GO:0003677">
    <property type="term" value="F:DNA binding"/>
    <property type="evidence" value="ECO:0007669"/>
    <property type="project" value="InterPro"/>
</dbReference>
<sequence>MKSKTYKNATDLAIGLGLSAEHGIIAEMKASLTKEIIKAIDKKKLTHKNVAELSGVPRSAITGIVNGSLQRVSIDRLIRIVGSLGKKVELKYKNAA</sequence>
<evidence type="ECO:0000259" key="1">
    <source>
        <dbReference type="PROSITE" id="PS50943"/>
    </source>
</evidence>
<dbReference type="SMART" id="SM00530">
    <property type="entry name" value="HTH_XRE"/>
    <property type="match status" value="1"/>
</dbReference>
<gene>
    <name evidence="2" type="ORF">A9Q84_14740</name>
</gene>
<dbReference type="Pfam" id="PF13744">
    <property type="entry name" value="HTH_37"/>
    <property type="match status" value="1"/>
</dbReference>
<feature type="domain" description="HTH cro/C1-type" evidence="1">
    <location>
        <begin position="36"/>
        <end position="91"/>
    </location>
</feature>